<keyword evidence="1" id="KW-0472">Membrane</keyword>
<name>A0A7W9F2P6_9SPHN</name>
<gene>
    <name evidence="2" type="ORF">FHS99_003111</name>
</gene>
<feature type="transmembrane region" description="Helical" evidence="1">
    <location>
        <begin position="140"/>
        <end position="164"/>
    </location>
</feature>
<evidence type="ECO:0000313" key="2">
    <source>
        <dbReference type="EMBL" id="MBB5730608.1"/>
    </source>
</evidence>
<proteinExistence type="predicted"/>
<sequence>MHDDVIGAAAADNAAIDRDAQLIALRRRVLEWRDAWCLDAEVRLTALCREKAVAVGPWAAGLWVHQLAAARAGFIKYPAMPQIVEEVGARAEWIVGKARVELTGIVAHHLEIETRAGRADAAADTAMGQVLAIGRGAAPFAAAAALLAVLPGLATTTTVTMFGLVTTSTVSLPVLAIGAAGVGALGYFGVINVGEVRSGQERVLIEAIEAAIEARLLASENKGTEPSLLAQVQKGFAAAAADVIGRIK</sequence>
<keyword evidence="1" id="KW-0812">Transmembrane</keyword>
<organism evidence="2 3">
    <name type="scientific">Sphingomonas prati</name>
    <dbReference type="NCBI Taxonomy" id="1843237"/>
    <lineage>
        <taxon>Bacteria</taxon>
        <taxon>Pseudomonadati</taxon>
        <taxon>Pseudomonadota</taxon>
        <taxon>Alphaproteobacteria</taxon>
        <taxon>Sphingomonadales</taxon>
        <taxon>Sphingomonadaceae</taxon>
        <taxon>Sphingomonas</taxon>
    </lineage>
</organism>
<evidence type="ECO:0000256" key="1">
    <source>
        <dbReference type="SAM" id="Phobius"/>
    </source>
</evidence>
<dbReference type="RefSeq" id="WP_157176899.1">
    <property type="nucleotide sequence ID" value="NZ_BMJP01000005.1"/>
</dbReference>
<feature type="transmembrane region" description="Helical" evidence="1">
    <location>
        <begin position="170"/>
        <end position="190"/>
    </location>
</feature>
<evidence type="ECO:0000313" key="3">
    <source>
        <dbReference type="Proteomes" id="UP000546701"/>
    </source>
</evidence>
<dbReference type="AlphaFoldDB" id="A0A7W9F2P6"/>
<keyword evidence="1" id="KW-1133">Transmembrane helix</keyword>
<dbReference type="Proteomes" id="UP000546701">
    <property type="component" value="Unassembled WGS sequence"/>
</dbReference>
<reference evidence="2 3" key="1">
    <citation type="submission" date="2020-08" db="EMBL/GenBank/DDBJ databases">
        <title>Genomic Encyclopedia of Type Strains, Phase IV (KMG-IV): sequencing the most valuable type-strain genomes for metagenomic binning, comparative biology and taxonomic classification.</title>
        <authorList>
            <person name="Goeker M."/>
        </authorList>
    </citation>
    <scope>NUCLEOTIDE SEQUENCE [LARGE SCALE GENOMIC DNA]</scope>
    <source>
        <strain evidence="2 3">DSM 103336</strain>
    </source>
</reference>
<accession>A0A7W9F2P6</accession>
<keyword evidence="3" id="KW-1185">Reference proteome</keyword>
<dbReference type="EMBL" id="JACIJR010000007">
    <property type="protein sequence ID" value="MBB5730608.1"/>
    <property type="molecule type" value="Genomic_DNA"/>
</dbReference>
<comment type="caution">
    <text evidence="2">The sequence shown here is derived from an EMBL/GenBank/DDBJ whole genome shotgun (WGS) entry which is preliminary data.</text>
</comment>
<protein>
    <submittedName>
        <fullName evidence="2">Uncharacterized protein</fullName>
    </submittedName>
</protein>